<feature type="transmembrane region" description="Helical" evidence="10">
    <location>
        <begin position="352"/>
        <end position="373"/>
    </location>
</feature>
<evidence type="ECO:0000313" key="12">
    <source>
        <dbReference type="EMBL" id="MBB4716224.1"/>
    </source>
</evidence>
<dbReference type="Pfam" id="PF00005">
    <property type="entry name" value="ABC_tran"/>
    <property type="match status" value="1"/>
</dbReference>
<feature type="transmembrane region" description="Helical" evidence="10">
    <location>
        <begin position="531"/>
        <end position="558"/>
    </location>
</feature>
<dbReference type="SMART" id="SM00382">
    <property type="entry name" value="AAA"/>
    <property type="match status" value="1"/>
</dbReference>
<gene>
    <name evidence="12" type="ORF">BJ965_006106</name>
</gene>
<evidence type="ECO:0000256" key="8">
    <source>
        <dbReference type="ARBA" id="ARBA00023136"/>
    </source>
</evidence>
<feature type="compositionally biased region" description="Gly residues" evidence="9">
    <location>
        <begin position="658"/>
        <end position="670"/>
    </location>
</feature>
<evidence type="ECO:0000313" key="13">
    <source>
        <dbReference type="Proteomes" id="UP000565089"/>
    </source>
</evidence>
<dbReference type="CDD" id="cd06582">
    <property type="entry name" value="TM_PBP1_LivH_like"/>
    <property type="match status" value="1"/>
</dbReference>
<feature type="compositionally biased region" description="Low complexity" evidence="9">
    <location>
        <begin position="742"/>
        <end position="754"/>
    </location>
</feature>
<feature type="transmembrane region" description="Helical" evidence="10">
    <location>
        <begin position="259"/>
        <end position="279"/>
    </location>
</feature>
<dbReference type="PANTHER" id="PTHR45772:SF1">
    <property type="entry name" value="ABC TRANSPORTER ATP-BINDING PROTEIN"/>
    <property type="match status" value="1"/>
</dbReference>
<accession>A0A7W7GKA3</accession>
<dbReference type="GO" id="GO:0005524">
    <property type="term" value="F:ATP binding"/>
    <property type="evidence" value="ECO:0007669"/>
    <property type="project" value="UniProtKB-KW"/>
</dbReference>
<protein>
    <submittedName>
        <fullName evidence="12">ABC-type branched-subunit amino acid transport system ATPase component/branched-subunit amino acid ABC-type transport system permease component</fullName>
    </submittedName>
</protein>
<feature type="transmembrane region" description="Helical" evidence="10">
    <location>
        <begin position="100"/>
        <end position="119"/>
    </location>
</feature>
<reference evidence="12 13" key="1">
    <citation type="submission" date="2020-08" db="EMBL/GenBank/DDBJ databases">
        <title>Sequencing the genomes of 1000 actinobacteria strains.</title>
        <authorList>
            <person name="Klenk H.-P."/>
        </authorList>
    </citation>
    <scope>NUCLEOTIDE SEQUENCE [LARGE SCALE GENOMIC DNA]</scope>
    <source>
        <strain evidence="12 13">DSM 40483</strain>
    </source>
</reference>
<keyword evidence="7 10" id="KW-1133">Transmembrane helix</keyword>
<feature type="transmembrane region" description="Helical" evidence="10">
    <location>
        <begin position="300"/>
        <end position="317"/>
    </location>
</feature>
<feature type="transmembrane region" description="Helical" evidence="10">
    <location>
        <begin position="6"/>
        <end position="28"/>
    </location>
</feature>
<dbReference type="GO" id="GO:0016887">
    <property type="term" value="F:ATP hydrolysis activity"/>
    <property type="evidence" value="ECO:0007669"/>
    <property type="project" value="InterPro"/>
</dbReference>
<keyword evidence="5" id="KW-0547">Nucleotide-binding</keyword>
<evidence type="ECO:0000256" key="4">
    <source>
        <dbReference type="ARBA" id="ARBA00022692"/>
    </source>
</evidence>
<dbReference type="Proteomes" id="UP000565089">
    <property type="component" value="Unassembled WGS sequence"/>
</dbReference>
<dbReference type="InterPro" id="IPR003439">
    <property type="entry name" value="ABC_transporter-like_ATP-bd"/>
</dbReference>
<evidence type="ECO:0000256" key="6">
    <source>
        <dbReference type="ARBA" id="ARBA00022840"/>
    </source>
</evidence>
<keyword evidence="8 10" id="KW-0472">Membrane</keyword>
<evidence type="ECO:0000256" key="10">
    <source>
        <dbReference type="SAM" id="Phobius"/>
    </source>
</evidence>
<feature type="transmembrane region" description="Helical" evidence="10">
    <location>
        <begin position="445"/>
        <end position="465"/>
    </location>
</feature>
<dbReference type="Pfam" id="PF02653">
    <property type="entry name" value="BPD_transp_2"/>
    <property type="match status" value="2"/>
</dbReference>
<dbReference type="GO" id="GO:0005886">
    <property type="term" value="C:plasma membrane"/>
    <property type="evidence" value="ECO:0007669"/>
    <property type="project" value="UniProtKB-SubCell"/>
</dbReference>
<keyword evidence="3" id="KW-1003">Cell membrane</keyword>
<comment type="caution">
    <text evidence="12">The sequence shown here is derived from an EMBL/GenBank/DDBJ whole genome shotgun (WGS) entry which is preliminary data.</text>
</comment>
<evidence type="ECO:0000259" key="11">
    <source>
        <dbReference type="PROSITE" id="PS50893"/>
    </source>
</evidence>
<feature type="compositionally biased region" description="Basic and acidic residues" evidence="9">
    <location>
        <begin position="610"/>
        <end position="626"/>
    </location>
</feature>
<dbReference type="AlphaFoldDB" id="A0A7W7GKA3"/>
<name>A0A7W7GKA3_9ACTN</name>
<keyword evidence="13" id="KW-1185">Reference proteome</keyword>
<comment type="subcellular location">
    <subcellularLocation>
        <location evidence="1">Cell membrane</location>
        <topology evidence="1">Multi-pass membrane protein</topology>
    </subcellularLocation>
</comment>
<evidence type="ECO:0000256" key="7">
    <source>
        <dbReference type="ARBA" id="ARBA00022989"/>
    </source>
</evidence>
<dbReference type="EMBL" id="JACHMS010000001">
    <property type="protein sequence ID" value="MBB4716224.1"/>
    <property type="molecule type" value="Genomic_DNA"/>
</dbReference>
<dbReference type="PROSITE" id="PS50893">
    <property type="entry name" value="ABC_TRANSPORTER_2"/>
    <property type="match status" value="1"/>
</dbReference>
<feature type="transmembrane region" description="Helical" evidence="10">
    <location>
        <begin position="323"/>
        <end position="340"/>
    </location>
</feature>
<dbReference type="InterPro" id="IPR003593">
    <property type="entry name" value="AAA+_ATPase"/>
</dbReference>
<dbReference type="GO" id="GO:0015658">
    <property type="term" value="F:branched-chain amino acid transmembrane transporter activity"/>
    <property type="evidence" value="ECO:0007669"/>
    <property type="project" value="InterPro"/>
</dbReference>
<dbReference type="PANTHER" id="PTHR45772">
    <property type="entry name" value="CONSERVED COMPONENT OF ABC TRANSPORTER FOR NATURAL AMINO ACIDS-RELATED"/>
    <property type="match status" value="1"/>
</dbReference>
<dbReference type="RefSeq" id="WP_184913097.1">
    <property type="nucleotide sequence ID" value="NZ_JACHMS010000001.1"/>
</dbReference>
<dbReference type="Gene3D" id="3.40.50.300">
    <property type="entry name" value="P-loop containing nucleotide triphosphate hydrolases"/>
    <property type="match status" value="1"/>
</dbReference>
<dbReference type="GeneID" id="95798065"/>
<feature type="transmembrane region" description="Helical" evidence="10">
    <location>
        <begin position="565"/>
        <end position="583"/>
    </location>
</feature>
<dbReference type="CDD" id="cd06581">
    <property type="entry name" value="TM_PBP1_LivM_like"/>
    <property type="match status" value="1"/>
</dbReference>
<dbReference type="InterPro" id="IPR027417">
    <property type="entry name" value="P-loop_NTPase"/>
</dbReference>
<evidence type="ECO:0000256" key="2">
    <source>
        <dbReference type="ARBA" id="ARBA00022448"/>
    </source>
</evidence>
<feature type="transmembrane region" description="Helical" evidence="10">
    <location>
        <begin position="58"/>
        <end position="80"/>
    </location>
</feature>
<evidence type="ECO:0000256" key="5">
    <source>
        <dbReference type="ARBA" id="ARBA00022741"/>
    </source>
</evidence>
<dbReference type="SUPFAM" id="SSF52540">
    <property type="entry name" value="P-loop containing nucleoside triphosphate hydrolases"/>
    <property type="match status" value="1"/>
</dbReference>
<keyword evidence="4 10" id="KW-0812">Transmembrane</keyword>
<organism evidence="12 13">
    <name type="scientific">Streptomyces luteogriseus</name>
    <dbReference type="NCBI Taxonomy" id="68233"/>
    <lineage>
        <taxon>Bacteria</taxon>
        <taxon>Bacillati</taxon>
        <taxon>Actinomycetota</taxon>
        <taxon>Actinomycetes</taxon>
        <taxon>Kitasatosporales</taxon>
        <taxon>Streptomycetaceae</taxon>
        <taxon>Streptomyces</taxon>
    </lineage>
</organism>
<feature type="transmembrane region" description="Helical" evidence="10">
    <location>
        <begin position="209"/>
        <end position="225"/>
    </location>
</feature>
<dbReference type="InterPro" id="IPR051120">
    <property type="entry name" value="ABC_AA/LPS_Transport"/>
</dbReference>
<evidence type="ECO:0000256" key="1">
    <source>
        <dbReference type="ARBA" id="ARBA00004651"/>
    </source>
</evidence>
<dbReference type="InterPro" id="IPR043428">
    <property type="entry name" value="LivM-like"/>
</dbReference>
<keyword evidence="2" id="KW-0813">Transport</keyword>
<feature type="transmembrane region" description="Helical" evidence="10">
    <location>
        <begin position="134"/>
        <end position="152"/>
    </location>
</feature>
<feature type="domain" description="ABC transporter" evidence="11">
    <location>
        <begin position="758"/>
        <end position="983"/>
    </location>
</feature>
<evidence type="ECO:0000256" key="3">
    <source>
        <dbReference type="ARBA" id="ARBA00022475"/>
    </source>
</evidence>
<keyword evidence="6" id="KW-0067">ATP-binding</keyword>
<feature type="transmembrane region" description="Helical" evidence="10">
    <location>
        <begin position="379"/>
        <end position="398"/>
    </location>
</feature>
<evidence type="ECO:0000256" key="9">
    <source>
        <dbReference type="SAM" id="MobiDB-lite"/>
    </source>
</evidence>
<feature type="region of interest" description="Disordered" evidence="9">
    <location>
        <begin position="600"/>
        <end position="754"/>
    </location>
</feature>
<feature type="transmembrane region" description="Helical" evidence="10">
    <location>
        <begin position="486"/>
        <end position="511"/>
    </location>
</feature>
<dbReference type="InterPro" id="IPR001851">
    <property type="entry name" value="ABC_transp_permease"/>
</dbReference>
<proteinExistence type="predicted"/>
<sequence>MSSLTYDLTLAGLSVGSAAALTGIGLIVTYRATGVLNFAHGAIAMVCAYGLRQCVVEWGWPLWLGAVVTLLVLAPGLGVVLERFVFRPLAVLGGDPAQTLVASIGVFVLLVGGAALLWGQGARDDAPVLVPDEPWGQLAVVLVLAAGVAAVVRRTRFGRELRAVVDDRRLAELGGIDADRVAATGWAFGSFTAGLTGVLLAPFVRLDPYGLSLLVMEVVAVAVAARMRSLTVAVVVALGIGVAQSQLTRLHPSGWAEPLLQAVGTNLFVVALLVAALVLPGVGERDALPRTASARATTPPGAWIVVLVLFLLPLGLAGQDLHTSVQVPALAVILLSLVVVTGRGGQISLGQAAYAGLGALFTALLAAGRFPGLPALPELAALAVSVVLVAPLGLLTGWPAIHRRGLALALATFAVGVGVSRFVFAQPYATSDLSLGRPAGFDGDRAYYVLELLLLAVALLATYALRRGRTGRALAAMRDHERGAQAAGVGVPSLKLLAFVAGAALAALGGGMLGMGLRAFDAAAYDPVRGLLWFAAVVVLGADSTLGALAAAALLVGLDAGTRGGVAAALVGILAVLVGRFPGGPYEALRTAGERLRPRRAPALTAVGARARERLRPAEPEPERRAPVPSGATGVTRGAKGSGAVGRRELRDDVSGSGPRGDAGRSGRGPSGRAATRPPSDDGRPSAGGPERGPEPPDSSAVARPEATPEASGPSSATRADAPLGPSSGPRPRPAAPGGGAPPSTEPATATAPSGPLLTARRLHAHYGRFTALDGVDLDLFPGRITAVVGPNGAGKSTLFHCLAGTLRPAHGTVRLGGRDITALPAHARTRLGVARTFQQLAVFPSLTVAENVRVGAEQGRVTDPGSVERTLRLLGLDGPVRALPAAGLPTGTLRRVELARILAGSPRVLLLDEPGAGLDTAEVSALARVLKALAADGTALLVVEHDLDLVAGLADVVHVMTAGRIVASGPPGRVLGALESGAGR</sequence>
<feature type="transmembrane region" description="Helical" evidence="10">
    <location>
        <begin position="405"/>
        <end position="425"/>
    </location>
</feature>
<feature type="transmembrane region" description="Helical" evidence="10">
    <location>
        <begin position="181"/>
        <end position="203"/>
    </location>
</feature>
<feature type="transmembrane region" description="Helical" evidence="10">
    <location>
        <begin position="230"/>
        <end position="247"/>
    </location>
</feature>